<comment type="subunit">
    <text evidence="2">Homotetramer.</text>
</comment>
<sequence>MNLNKVFLVGRLTRDPETRALPSGKSVANFGLATDRYYVDKAGQKQQQTEFHNIVLFGRLAEIGSQYLNKGSLVLIEGRLQTRAWQDSSGNKRSRTEVIGEALQLGPRTAGKSTPAPQEPSQERDMPSQEEIPVIEEDSEIDVKDIPL</sequence>
<dbReference type="EMBL" id="MHMG01000025">
    <property type="protein sequence ID" value="OGZ23118.1"/>
    <property type="molecule type" value="Genomic_DNA"/>
</dbReference>
<dbReference type="PANTHER" id="PTHR10302:SF27">
    <property type="entry name" value="SINGLE-STRANDED DNA-BINDING PROTEIN"/>
    <property type="match status" value="1"/>
</dbReference>
<dbReference type="InterPro" id="IPR012340">
    <property type="entry name" value="NA-bd_OB-fold"/>
</dbReference>
<proteinExistence type="inferred from homology"/>
<evidence type="ECO:0000313" key="5">
    <source>
        <dbReference type="EMBL" id="OGZ23118.1"/>
    </source>
</evidence>
<dbReference type="GO" id="GO:0003697">
    <property type="term" value="F:single-stranded DNA binding"/>
    <property type="evidence" value="ECO:0007669"/>
    <property type="project" value="UniProtKB-UniRule"/>
</dbReference>
<comment type="caution">
    <text evidence="5">The sequence shown here is derived from an EMBL/GenBank/DDBJ whole genome shotgun (WGS) entry which is preliminary data.</text>
</comment>
<dbReference type="CDD" id="cd04496">
    <property type="entry name" value="SSB_OBF"/>
    <property type="match status" value="1"/>
</dbReference>
<dbReference type="Gene3D" id="2.40.50.140">
    <property type="entry name" value="Nucleic acid-binding proteins"/>
    <property type="match status" value="1"/>
</dbReference>
<dbReference type="PIRSF" id="PIRSF002070">
    <property type="entry name" value="SSB"/>
    <property type="match status" value="1"/>
</dbReference>
<evidence type="ECO:0000256" key="2">
    <source>
        <dbReference type="HAMAP-Rule" id="MF_00984"/>
    </source>
</evidence>
<dbReference type="HAMAP" id="MF_00984">
    <property type="entry name" value="SSB"/>
    <property type="match status" value="1"/>
</dbReference>
<dbReference type="GO" id="GO:0006260">
    <property type="term" value="P:DNA replication"/>
    <property type="evidence" value="ECO:0007669"/>
    <property type="project" value="InterPro"/>
</dbReference>
<reference evidence="5 6" key="1">
    <citation type="journal article" date="2016" name="Nat. Commun.">
        <title>Thousands of microbial genomes shed light on interconnected biogeochemical processes in an aquifer system.</title>
        <authorList>
            <person name="Anantharaman K."/>
            <person name="Brown C.T."/>
            <person name="Hug L.A."/>
            <person name="Sharon I."/>
            <person name="Castelle C.J."/>
            <person name="Probst A.J."/>
            <person name="Thomas B.C."/>
            <person name="Singh A."/>
            <person name="Wilkins M.J."/>
            <person name="Karaoz U."/>
            <person name="Brodie E.L."/>
            <person name="Williams K.H."/>
            <person name="Hubbard S.S."/>
            <person name="Banfield J.F."/>
        </authorList>
    </citation>
    <scope>NUCLEOTIDE SEQUENCE [LARGE SCALE GENOMIC DNA]</scope>
</reference>
<protein>
    <recommendedName>
        <fullName evidence="2 3">Single-stranded DNA-binding protein</fullName>
        <shortName evidence="2">SSB</shortName>
    </recommendedName>
</protein>
<evidence type="ECO:0000256" key="3">
    <source>
        <dbReference type="PIRNR" id="PIRNR002070"/>
    </source>
</evidence>
<dbReference type="PANTHER" id="PTHR10302">
    <property type="entry name" value="SINGLE-STRANDED DNA-BINDING PROTEIN"/>
    <property type="match status" value="1"/>
</dbReference>
<gene>
    <name evidence="5" type="ORF">A3A08_00245</name>
</gene>
<evidence type="ECO:0000313" key="6">
    <source>
        <dbReference type="Proteomes" id="UP000176406"/>
    </source>
</evidence>
<dbReference type="Pfam" id="PF00436">
    <property type="entry name" value="SSB"/>
    <property type="match status" value="1"/>
</dbReference>
<organism evidence="5 6">
    <name type="scientific">Candidatus Nealsonbacteria bacterium RIFCSPLOWO2_01_FULL_41_9</name>
    <dbReference type="NCBI Taxonomy" id="1801671"/>
    <lineage>
        <taxon>Bacteria</taxon>
        <taxon>Candidatus Nealsoniibacteriota</taxon>
    </lineage>
</organism>
<dbReference type="InterPro" id="IPR011344">
    <property type="entry name" value="ssDNA-bd"/>
</dbReference>
<feature type="compositionally biased region" description="Polar residues" evidence="4">
    <location>
        <begin position="111"/>
        <end position="120"/>
    </location>
</feature>
<keyword evidence="1 2" id="KW-0238">DNA-binding</keyword>
<dbReference type="Proteomes" id="UP000176406">
    <property type="component" value="Unassembled WGS sequence"/>
</dbReference>
<dbReference type="InterPro" id="IPR000424">
    <property type="entry name" value="Primosome_PriB/ssb"/>
</dbReference>
<dbReference type="PROSITE" id="PS50935">
    <property type="entry name" value="SSB"/>
    <property type="match status" value="1"/>
</dbReference>
<evidence type="ECO:0000256" key="4">
    <source>
        <dbReference type="SAM" id="MobiDB-lite"/>
    </source>
</evidence>
<feature type="region of interest" description="Disordered" evidence="4">
    <location>
        <begin position="85"/>
        <end position="148"/>
    </location>
</feature>
<name>A0A1G2EDA2_9BACT</name>
<dbReference type="NCBIfam" id="TIGR00621">
    <property type="entry name" value="ssb"/>
    <property type="match status" value="1"/>
</dbReference>
<dbReference type="GO" id="GO:0009295">
    <property type="term" value="C:nucleoid"/>
    <property type="evidence" value="ECO:0007669"/>
    <property type="project" value="TreeGrafter"/>
</dbReference>
<accession>A0A1G2EDA2</accession>
<comment type="caution">
    <text evidence="2">Lacks conserved residue(s) required for the propagation of feature annotation.</text>
</comment>
<evidence type="ECO:0000256" key="1">
    <source>
        <dbReference type="ARBA" id="ARBA00023125"/>
    </source>
</evidence>
<dbReference type="AlphaFoldDB" id="A0A1G2EDA2"/>
<dbReference type="SUPFAM" id="SSF50249">
    <property type="entry name" value="Nucleic acid-binding proteins"/>
    <property type="match status" value="1"/>
</dbReference>